<dbReference type="OrthoDB" id="3256504at2"/>
<protein>
    <recommendedName>
        <fullName evidence="3">ESX-1 secretion-associated protein</fullName>
    </recommendedName>
</protein>
<evidence type="ECO:0008006" key="3">
    <source>
        <dbReference type="Google" id="ProtNLM"/>
    </source>
</evidence>
<keyword evidence="2" id="KW-1185">Reference proteome</keyword>
<evidence type="ECO:0000313" key="2">
    <source>
        <dbReference type="Proteomes" id="UP000292235"/>
    </source>
</evidence>
<sequence length="111" mass="11374">MSRWDLKPDEVYGVLNTVAGHIGDEEGTEGLTKHSTSLEGALQDANAAASSAPIGMALQEFSTHCSGLIGDMIGLGSSAVKGAGDATRHYANGNLEMALEAQANSGVVEEN</sequence>
<name>A0A4P6PX30_9ACTN</name>
<reference evidence="1 2" key="1">
    <citation type="submission" date="2019-02" db="EMBL/GenBank/DDBJ databases">
        <authorList>
            <person name="Khodamoradi S."/>
            <person name="Hahnke R.L."/>
            <person name="Kaempfer P."/>
            <person name="Schumann P."/>
            <person name="Rohde M."/>
            <person name="Steinert M."/>
            <person name="Luzhetskyy A."/>
            <person name="Wink J."/>
            <person name="Ruckert C."/>
        </authorList>
    </citation>
    <scope>NUCLEOTIDE SEQUENCE [LARGE SCALE GENOMIC DNA]</scope>
    <source>
        <strain evidence="1 2">M2</strain>
    </source>
</reference>
<dbReference type="AlphaFoldDB" id="A0A4P6PX30"/>
<dbReference type="Proteomes" id="UP000292235">
    <property type="component" value="Chromosome"/>
</dbReference>
<accession>A0A4P6PX30</accession>
<proteinExistence type="predicted"/>
<dbReference type="RefSeq" id="WP_131096817.1">
    <property type="nucleotide sequence ID" value="NZ_CP036455.1"/>
</dbReference>
<dbReference type="InterPro" id="IPR045436">
    <property type="entry name" value="DUF6507"/>
</dbReference>
<dbReference type="EMBL" id="CP036455">
    <property type="protein sequence ID" value="QBI52230.1"/>
    <property type="molecule type" value="Genomic_DNA"/>
</dbReference>
<dbReference type="KEGG" id="strr:EKD16_02070"/>
<gene>
    <name evidence="1" type="ORF">EKD16_02070</name>
</gene>
<evidence type="ECO:0000313" key="1">
    <source>
        <dbReference type="EMBL" id="QBI52230.1"/>
    </source>
</evidence>
<organism evidence="1 2">
    <name type="scientific">Streptomonospora litoralis</name>
    <dbReference type="NCBI Taxonomy" id="2498135"/>
    <lineage>
        <taxon>Bacteria</taxon>
        <taxon>Bacillati</taxon>
        <taxon>Actinomycetota</taxon>
        <taxon>Actinomycetes</taxon>
        <taxon>Streptosporangiales</taxon>
        <taxon>Nocardiopsidaceae</taxon>
        <taxon>Streptomonospora</taxon>
    </lineage>
</organism>
<dbReference type="Pfam" id="PF20117">
    <property type="entry name" value="DUF6507"/>
    <property type="match status" value="1"/>
</dbReference>